<dbReference type="EMBL" id="CADCTH010000490">
    <property type="protein sequence ID" value="CAA9283694.1"/>
    <property type="molecule type" value="Genomic_DNA"/>
</dbReference>
<evidence type="ECO:0000313" key="2">
    <source>
        <dbReference type="EMBL" id="CAA9283694.1"/>
    </source>
</evidence>
<dbReference type="AlphaFoldDB" id="A0A6J4JPJ8"/>
<feature type="region of interest" description="Disordered" evidence="1">
    <location>
        <begin position="1"/>
        <end position="86"/>
    </location>
</feature>
<proteinExistence type="predicted"/>
<reference evidence="2" key="1">
    <citation type="submission" date="2020-02" db="EMBL/GenBank/DDBJ databases">
        <authorList>
            <person name="Meier V. D."/>
        </authorList>
    </citation>
    <scope>NUCLEOTIDE SEQUENCE</scope>
    <source>
        <strain evidence="2">AVDCRST_MAG54</strain>
    </source>
</reference>
<feature type="non-terminal residue" evidence="2">
    <location>
        <position position="135"/>
    </location>
</feature>
<feature type="compositionally biased region" description="Low complexity" evidence="1">
    <location>
        <begin position="25"/>
        <end position="37"/>
    </location>
</feature>
<organism evidence="2">
    <name type="scientific">uncultured Actinomycetospora sp</name>
    <dbReference type="NCBI Taxonomy" id="1135996"/>
    <lineage>
        <taxon>Bacteria</taxon>
        <taxon>Bacillati</taxon>
        <taxon>Actinomycetota</taxon>
        <taxon>Actinomycetes</taxon>
        <taxon>Pseudonocardiales</taxon>
        <taxon>Pseudonocardiaceae</taxon>
        <taxon>Actinomycetospora</taxon>
        <taxon>environmental samples</taxon>
    </lineage>
</organism>
<name>A0A6J4JPJ8_9PSEU</name>
<sequence>CARQRARAGRECPWARPPTIRAGRSTSPTTASPWPTSGRSSPGCARRSRCSPRGWRSCSSCPSSRSPAPARWSAASSPRWRWSPPSAGCCAGGAWRPRSAAAGRCPASGCRTCWPRAWSRSRCSASSSSPSGPRR</sequence>
<protein>
    <submittedName>
        <fullName evidence="2">Uncharacterized protein</fullName>
    </submittedName>
</protein>
<gene>
    <name evidence="2" type="ORF">AVDCRST_MAG54-3836</name>
</gene>
<accession>A0A6J4JPJ8</accession>
<feature type="non-terminal residue" evidence="2">
    <location>
        <position position="1"/>
    </location>
</feature>
<evidence type="ECO:0000256" key="1">
    <source>
        <dbReference type="SAM" id="MobiDB-lite"/>
    </source>
</evidence>
<feature type="compositionally biased region" description="Low complexity" evidence="1">
    <location>
        <begin position="51"/>
        <end position="86"/>
    </location>
</feature>